<dbReference type="PRINTS" id="PR00119">
    <property type="entry name" value="CATATPASE"/>
</dbReference>
<keyword evidence="7" id="KW-1185">Reference proteome</keyword>
<accession>W4LY59</accession>
<evidence type="ECO:0000313" key="7">
    <source>
        <dbReference type="Proteomes" id="UP000019141"/>
    </source>
</evidence>
<dbReference type="NCBIfam" id="TIGR01494">
    <property type="entry name" value="ATPase_P-type"/>
    <property type="match status" value="1"/>
</dbReference>
<proteinExistence type="predicted"/>
<evidence type="ECO:0000256" key="4">
    <source>
        <dbReference type="ARBA" id="ARBA00022989"/>
    </source>
</evidence>
<evidence type="ECO:0000256" key="1">
    <source>
        <dbReference type="ARBA" id="ARBA00004370"/>
    </source>
</evidence>
<dbReference type="SUPFAM" id="SSF56784">
    <property type="entry name" value="HAD-like"/>
    <property type="match status" value="1"/>
</dbReference>
<keyword evidence="2" id="KW-0812">Transmembrane</keyword>
<comment type="caution">
    <text evidence="6">The sequence shown here is derived from an EMBL/GenBank/DDBJ whole genome shotgun (WGS) entry which is preliminary data.</text>
</comment>
<feature type="non-terminal residue" evidence="6">
    <location>
        <position position="1"/>
    </location>
</feature>
<evidence type="ECO:0000256" key="5">
    <source>
        <dbReference type="ARBA" id="ARBA00023136"/>
    </source>
</evidence>
<dbReference type="GO" id="GO:0055070">
    <property type="term" value="P:copper ion homeostasis"/>
    <property type="evidence" value="ECO:0007669"/>
    <property type="project" value="TreeGrafter"/>
</dbReference>
<dbReference type="HOGENOM" id="CLU_898640_0_0_7"/>
<dbReference type="GO" id="GO:0005524">
    <property type="term" value="F:ATP binding"/>
    <property type="evidence" value="ECO:0007669"/>
    <property type="project" value="InterPro"/>
</dbReference>
<dbReference type="InterPro" id="IPR036412">
    <property type="entry name" value="HAD-like_sf"/>
</dbReference>
<dbReference type="PANTHER" id="PTHR43520:SF8">
    <property type="entry name" value="P-TYPE CU(+) TRANSPORTER"/>
    <property type="match status" value="1"/>
</dbReference>
<evidence type="ECO:0000256" key="2">
    <source>
        <dbReference type="ARBA" id="ARBA00022692"/>
    </source>
</evidence>
<dbReference type="InterPro" id="IPR001757">
    <property type="entry name" value="P_typ_ATPase"/>
</dbReference>
<dbReference type="GO" id="GO:0005507">
    <property type="term" value="F:copper ion binding"/>
    <property type="evidence" value="ECO:0007669"/>
    <property type="project" value="TreeGrafter"/>
</dbReference>
<name>W4LY59_ENTF1</name>
<dbReference type="InterPro" id="IPR023214">
    <property type="entry name" value="HAD_sf"/>
</dbReference>
<dbReference type="Proteomes" id="UP000019141">
    <property type="component" value="Unassembled WGS sequence"/>
</dbReference>
<organism evidence="6 7">
    <name type="scientific">Entotheonella factor</name>
    <dbReference type="NCBI Taxonomy" id="1429438"/>
    <lineage>
        <taxon>Bacteria</taxon>
        <taxon>Pseudomonadati</taxon>
        <taxon>Nitrospinota/Tectimicrobiota group</taxon>
        <taxon>Candidatus Tectimicrobiota</taxon>
        <taxon>Candidatus Entotheonellia</taxon>
        <taxon>Candidatus Entotheonellales</taxon>
        <taxon>Candidatus Entotheonellaceae</taxon>
        <taxon>Candidatus Entotheonella</taxon>
    </lineage>
</organism>
<comment type="subcellular location">
    <subcellularLocation>
        <location evidence="1">Membrane</location>
    </subcellularLocation>
</comment>
<dbReference type="Gene3D" id="3.40.1110.10">
    <property type="entry name" value="Calcium-transporting ATPase, cytoplasmic domain N"/>
    <property type="match status" value="1"/>
</dbReference>
<dbReference type="AlphaFoldDB" id="W4LY59"/>
<dbReference type="GO" id="GO:0043682">
    <property type="term" value="F:P-type divalent copper transporter activity"/>
    <property type="evidence" value="ECO:0007669"/>
    <property type="project" value="TreeGrafter"/>
</dbReference>
<dbReference type="Gene3D" id="3.40.50.1000">
    <property type="entry name" value="HAD superfamily/HAD-like"/>
    <property type="match status" value="1"/>
</dbReference>
<dbReference type="Pfam" id="PF00702">
    <property type="entry name" value="Hydrolase"/>
    <property type="match status" value="1"/>
</dbReference>
<dbReference type="GO" id="GO:0016887">
    <property type="term" value="F:ATP hydrolysis activity"/>
    <property type="evidence" value="ECO:0007669"/>
    <property type="project" value="InterPro"/>
</dbReference>
<dbReference type="EMBL" id="AZHW01000106">
    <property type="protein sequence ID" value="ETX02823.1"/>
    <property type="molecule type" value="Genomic_DNA"/>
</dbReference>
<keyword evidence="3" id="KW-1278">Translocase</keyword>
<gene>
    <name evidence="6" type="ORF">ETSY1_02235</name>
</gene>
<dbReference type="InterPro" id="IPR023299">
    <property type="entry name" value="ATPase_P-typ_cyto_dom_N"/>
</dbReference>
<keyword evidence="4" id="KW-1133">Transmembrane helix</keyword>
<dbReference type="GO" id="GO:0016020">
    <property type="term" value="C:membrane"/>
    <property type="evidence" value="ECO:0007669"/>
    <property type="project" value="UniProtKB-SubCell"/>
</dbReference>
<protein>
    <submittedName>
        <fullName evidence="6">Uncharacterized protein</fullName>
    </submittedName>
</protein>
<keyword evidence="5" id="KW-0472">Membrane</keyword>
<reference evidence="6 7" key="1">
    <citation type="journal article" date="2014" name="Nature">
        <title>An environmental bacterial taxon with a large and distinct metabolic repertoire.</title>
        <authorList>
            <person name="Wilson M.C."/>
            <person name="Mori T."/>
            <person name="Ruckert C."/>
            <person name="Uria A.R."/>
            <person name="Helf M.J."/>
            <person name="Takada K."/>
            <person name="Gernert C."/>
            <person name="Steffens U.A."/>
            <person name="Heycke N."/>
            <person name="Schmitt S."/>
            <person name="Rinke C."/>
            <person name="Helfrich E.J."/>
            <person name="Brachmann A.O."/>
            <person name="Gurgui C."/>
            <person name="Wakimoto T."/>
            <person name="Kracht M."/>
            <person name="Crusemann M."/>
            <person name="Hentschel U."/>
            <person name="Abe I."/>
            <person name="Matsunaga S."/>
            <person name="Kalinowski J."/>
            <person name="Takeyama H."/>
            <person name="Piel J."/>
        </authorList>
    </citation>
    <scope>NUCLEOTIDE SEQUENCE [LARGE SCALE GENOMIC DNA]</scope>
    <source>
        <strain evidence="7">TSY1</strain>
    </source>
</reference>
<sequence>VSRHQTSKGYEANEILRYAASAEDKQTHPIACAILHEAKTRGLELPSLTENDYKIGYGLSVAVDGKRVRVGSSRFIDMEGLDMPPALRQRQAKCHSQGYSLVFVAIDREVAGAIELHATLRPEVKTVIRDLRQRHVKEMYIISGDHEAPTKQLAAELGIDHYFAETLPEDKATLIQQLQQEGKSVCYVGDGINDAIALKEARVSVSLRGASTVATDTADVILMDQSLSQLCYLFDLAQAYAIHMKGLVRVVLIPSMINLVGALFFHLGLLPSVMILVLGMAASMTKAMWPLIQGTSGPEEPMPIAENAT</sequence>
<evidence type="ECO:0000256" key="3">
    <source>
        <dbReference type="ARBA" id="ARBA00022967"/>
    </source>
</evidence>
<dbReference type="PANTHER" id="PTHR43520">
    <property type="entry name" value="ATP7, ISOFORM B"/>
    <property type="match status" value="1"/>
</dbReference>
<evidence type="ECO:0000313" key="6">
    <source>
        <dbReference type="EMBL" id="ETX02823.1"/>
    </source>
</evidence>